<dbReference type="Pfam" id="PF01471">
    <property type="entry name" value="PG_binding_1"/>
    <property type="match status" value="1"/>
</dbReference>
<evidence type="ECO:0000259" key="3">
    <source>
        <dbReference type="Pfam" id="PF01471"/>
    </source>
</evidence>
<dbReference type="EMBL" id="CP132938">
    <property type="protein sequence ID" value="XCB21122.1"/>
    <property type="molecule type" value="Genomic_DNA"/>
</dbReference>
<dbReference type="Gene3D" id="1.10.101.10">
    <property type="entry name" value="PGBD-like superfamily/PGBD"/>
    <property type="match status" value="1"/>
</dbReference>
<evidence type="ECO:0000256" key="2">
    <source>
        <dbReference type="SAM" id="SignalP"/>
    </source>
</evidence>
<feature type="region of interest" description="Disordered" evidence="1">
    <location>
        <begin position="112"/>
        <end position="140"/>
    </location>
</feature>
<feature type="compositionally biased region" description="Low complexity" evidence="1">
    <location>
        <begin position="120"/>
        <end position="140"/>
    </location>
</feature>
<dbReference type="KEGG" id="tgi:RBB81_16220"/>
<sequence>MQFVRSLLTSTLLLVTAMPCLALTHSRRGPTSPRVSNKHSKSAAKPAGQRTIDDARATQIQASLIKSGYLSGEASGHWDSETQAAMQKFQEDNGWQTKLIPDSRAIIKLGLGPEQDSKMSTGTSALAAPTASPASSFLQR</sequence>
<proteinExistence type="predicted"/>
<gene>
    <name evidence="4" type="ORF">RBB81_16220</name>
</gene>
<feature type="domain" description="Peptidoglycan binding-like" evidence="3">
    <location>
        <begin position="58"/>
        <end position="96"/>
    </location>
</feature>
<keyword evidence="2" id="KW-0732">Signal</keyword>
<dbReference type="SUPFAM" id="SSF47090">
    <property type="entry name" value="PGBD-like"/>
    <property type="match status" value="1"/>
</dbReference>
<evidence type="ECO:0000313" key="4">
    <source>
        <dbReference type="EMBL" id="XCB21122.1"/>
    </source>
</evidence>
<feature type="signal peptide" evidence="2">
    <location>
        <begin position="1"/>
        <end position="22"/>
    </location>
</feature>
<accession>A0AAU7YX67</accession>
<protein>
    <submittedName>
        <fullName evidence="4">Peptidoglycan-binding domain-containing protein</fullName>
    </submittedName>
</protein>
<dbReference type="InterPro" id="IPR002477">
    <property type="entry name" value="Peptidoglycan-bd-like"/>
</dbReference>
<reference evidence="4" key="1">
    <citation type="submission" date="2023-08" db="EMBL/GenBank/DDBJ databases">
        <authorList>
            <person name="Messyasz A."/>
            <person name="Mannisto M.K."/>
            <person name="Kerkhof L.J."/>
            <person name="Haggblom M."/>
        </authorList>
    </citation>
    <scope>NUCLEOTIDE SEQUENCE</scope>
    <source>
        <strain evidence="4">M8UP39</strain>
    </source>
</reference>
<dbReference type="InterPro" id="IPR036366">
    <property type="entry name" value="PGBDSf"/>
</dbReference>
<reference evidence="4" key="2">
    <citation type="journal article" date="2024" name="Environ. Microbiol.">
        <title>Genome analysis and description of Tunturibacter gen. nov. expands the diversity of Terriglobia in tundra soils.</title>
        <authorList>
            <person name="Messyasz A."/>
            <person name="Mannisto M.K."/>
            <person name="Kerkhof L.J."/>
            <person name="Haggblom M.M."/>
        </authorList>
    </citation>
    <scope>NUCLEOTIDE SEQUENCE</scope>
    <source>
        <strain evidence="4">M8UP39</strain>
    </source>
</reference>
<dbReference type="InterPro" id="IPR036365">
    <property type="entry name" value="PGBD-like_sf"/>
</dbReference>
<organism evidence="4">
    <name type="scientific">Tunturiibacter gelidiferens</name>
    <dbReference type="NCBI Taxonomy" id="3069689"/>
    <lineage>
        <taxon>Bacteria</taxon>
        <taxon>Pseudomonadati</taxon>
        <taxon>Acidobacteriota</taxon>
        <taxon>Terriglobia</taxon>
        <taxon>Terriglobales</taxon>
        <taxon>Acidobacteriaceae</taxon>
        <taxon>Tunturiibacter</taxon>
    </lineage>
</organism>
<dbReference type="AlphaFoldDB" id="A0AAU7YX67"/>
<evidence type="ECO:0000256" key="1">
    <source>
        <dbReference type="SAM" id="MobiDB-lite"/>
    </source>
</evidence>
<feature type="region of interest" description="Disordered" evidence="1">
    <location>
        <begin position="25"/>
        <end position="52"/>
    </location>
</feature>
<name>A0AAU7YX67_9BACT</name>
<dbReference type="RefSeq" id="WP_353071396.1">
    <property type="nucleotide sequence ID" value="NZ_CP132938.1"/>
</dbReference>
<feature type="chain" id="PRO_5043986405" evidence="2">
    <location>
        <begin position="23"/>
        <end position="140"/>
    </location>
</feature>